<dbReference type="OrthoDB" id="2730545at2759"/>
<accession>A0A0D2G4B2</accession>
<gene>
    <name evidence="2" type="ORF">Z518_00567</name>
</gene>
<dbReference type="EMBL" id="KN847475">
    <property type="protein sequence ID" value="KIX09487.1"/>
    <property type="molecule type" value="Genomic_DNA"/>
</dbReference>
<evidence type="ECO:0000313" key="2">
    <source>
        <dbReference type="EMBL" id="KIX09487.1"/>
    </source>
</evidence>
<keyword evidence="3" id="KW-1185">Reference proteome</keyword>
<dbReference type="RefSeq" id="XP_013276623.1">
    <property type="nucleotide sequence ID" value="XM_013421169.1"/>
</dbReference>
<evidence type="ECO:0000313" key="3">
    <source>
        <dbReference type="Proteomes" id="UP000053617"/>
    </source>
</evidence>
<dbReference type="HOGENOM" id="CLU_082158_0_0_1"/>
<dbReference type="AlphaFoldDB" id="A0A0D2G4B2"/>
<feature type="compositionally biased region" description="Basic and acidic residues" evidence="1">
    <location>
        <begin position="185"/>
        <end position="203"/>
    </location>
</feature>
<reference evidence="2 3" key="1">
    <citation type="submission" date="2015-01" db="EMBL/GenBank/DDBJ databases">
        <title>The Genome Sequence of Rhinocladiella mackenzie CBS 650.93.</title>
        <authorList>
            <consortium name="The Broad Institute Genomics Platform"/>
            <person name="Cuomo C."/>
            <person name="de Hoog S."/>
            <person name="Gorbushina A."/>
            <person name="Stielow B."/>
            <person name="Teixiera M."/>
            <person name="Abouelleil A."/>
            <person name="Chapman S.B."/>
            <person name="Priest M."/>
            <person name="Young S.K."/>
            <person name="Wortman J."/>
            <person name="Nusbaum C."/>
            <person name="Birren B."/>
        </authorList>
    </citation>
    <scope>NUCLEOTIDE SEQUENCE [LARGE SCALE GENOMIC DNA]</scope>
    <source>
        <strain evidence="2 3">CBS 650.93</strain>
    </source>
</reference>
<evidence type="ECO:0000256" key="1">
    <source>
        <dbReference type="SAM" id="MobiDB-lite"/>
    </source>
</evidence>
<dbReference type="Proteomes" id="UP000053617">
    <property type="component" value="Unassembled WGS sequence"/>
</dbReference>
<dbReference type="VEuPathDB" id="FungiDB:Z518_00567"/>
<sequence>MTLSNSNPRHLPCALLRSQGIRCVVWFEDAIAHYGVPTAVFDLADGLSCNENKRLETPCMQYALSPPTQNSIRRAGELPGPTTTVLLRAEDWNFDLEQHCSPDTVIPPLAPLLDALIDSWLDSPDDNLMLRMHLGCMIAYLYGYAPELQQETFAAQLKKEHRQYHYDVRSEMTTGTAPFLNRQRQVREESRKAQQSIPKRDQA</sequence>
<organism evidence="2 3">
    <name type="scientific">Rhinocladiella mackenziei CBS 650.93</name>
    <dbReference type="NCBI Taxonomy" id="1442369"/>
    <lineage>
        <taxon>Eukaryota</taxon>
        <taxon>Fungi</taxon>
        <taxon>Dikarya</taxon>
        <taxon>Ascomycota</taxon>
        <taxon>Pezizomycotina</taxon>
        <taxon>Eurotiomycetes</taxon>
        <taxon>Chaetothyriomycetidae</taxon>
        <taxon>Chaetothyriales</taxon>
        <taxon>Herpotrichiellaceae</taxon>
        <taxon>Rhinocladiella</taxon>
    </lineage>
</organism>
<protein>
    <submittedName>
        <fullName evidence="2">Uncharacterized protein</fullName>
    </submittedName>
</protein>
<dbReference type="GeneID" id="25288638"/>
<name>A0A0D2G4B2_9EURO</name>
<feature type="region of interest" description="Disordered" evidence="1">
    <location>
        <begin position="177"/>
        <end position="203"/>
    </location>
</feature>
<proteinExistence type="predicted"/>